<organism evidence="1 2">
    <name type="scientific">Pseudomonas paralactis</name>
    <dbReference type="NCBI Taxonomy" id="1615673"/>
    <lineage>
        <taxon>Bacteria</taxon>
        <taxon>Pseudomonadati</taxon>
        <taxon>Pseudomonadota</taxon>
        <taxon>Gammaproteobacteria</taxon>
        <taxon>Pseudomonadales</taxon>
        <taxon>Pseudomonadaceae</taxon>
        <taxon>Pseudomonas</taxon>
    </lineage>
</organism>
<sequence length="290" mass="33656">MNFEEMKQDVIKRSFIKSDSTYFIPTADPNKINAYIDLIKYGSARIAHTVITTSFHESFASLQIEQKAQLSELDEELILASLTIESLLDAGYKDHLHNKNTTLKDMATAIAIVFEDANILKDADEKTLYTYFVNARVPHENLELFSNPHFLSLTLDKLLSEERVIFTWIIQNITQMIRDSLLDPSAHKTFFSELFRTQKYIQGEHATLFFEAITASPKLFEDLAKTKLVIDPFNRQTDFSQWLQDSAKFLSLAKLREISNIRETKIVRAFDQKLRVFQEIYKHDRSIMQS</sequence>
<dbReference type="AlphaFoldDB" id="A0A0R3AN89"/>
<dbReference type="EMBL" id="JYLN01000001">
    <property type="protein sequence ID" value="KRP74720.1"/>
    <property type="molecule type" value="Genomic_DNA"/>
</dbReference>
<comment type="caution">
    <text evidence="1">The sequence shown here is derived from an EMBL/GenBank/DDBJ whole genome shotgun (WGS) entry which is preliminary data.</text>
</comment>
<dbReference type="PATRIC" id="fig|1615673.3.peg.1034"/>
<dbReference type="OrthoDB" id="10002676at2"/>
<reference evidence="1 2" key="1">
    <citation type="submission" date="2015-02" db="EMBL/GenBank/DDBJ databases">
        <title>Two Pseudomonas sp. nov., isolated from raw milk.</title>
        <authorList>
            <person name="Wenning M."/>
            <person name="von Neubeck M."/>
            <person name="Huptas C."/>
            <person name="Scherer S."/>
        </authorList>
    </citation>
    <scope>NUCLEOTIDE SEQUENCE [LARGE SCALE GENOMIC DNA]</scope>
    <source>
        <strain evidence="1 2">DSM 29164</strain>
    </source>
</reference>
<protein>
    <submittedName>
        <fullName evidence="1">Uncharacterized protein</fullName>
    </submittedName>
</protein>
<evidence type="ECO:0000313" key="2">
    <source>
        <dbReference type="Proteomes" id="UP000050852"/>
    </source>
</evidence>
<dbReference type="RefSeq" id="WP_057700564.1">
    <property type="nucleotide sequence ID" value="NZ_JYLN01000001.1"/>
</dbReference>
<accession>A0A0R3AN89</accession>
<dbReference type="Proteomes" id="UP000050852">
    <property type="component" value="Unassembled WGS sequence"/>
</dbReference>
<evidence type="ECO:0000313" key="1">
    <source>
        <dbReference type="EMBL" id="KRP74720.1"/>
    </source>
</evidence>
<name>A0A0R3AN89_9PSED</name>
<proteinExistence type="predicted"/>
<gene>
    <name evidence="1" type="ORF">TX23_00575</name>
</gene>